<sequence>MTFCRLHRAIRACEGRKIADGTTKLHERLLWMDKNKSVFLGNKS</sequence>
<evidence type="ECO:0000313" key="2">
    <source>
        <dbReference type="Proteomes" id="UP000070533"/>
    </source>
</evidence>
<proteinExistence type="predicted"/>
<protein>
    <submittedName>
        <fullName evidence="1">Uncharacterized protein</fullName>
    </submittedName>
</protein>
<dbReference type="PATRIC" id="fig|28128.5.peg.2756"/>
<dbReference type="AlphaFoldDB" id="A0A133PTN9"/>
<accession>A0A133PTN9</accession>
<dbReference type="EMBL" id="LRQG01000256">
    <property type="protein sequence ID" value="KXA32439.1"/>
    <property type="molecule type" value="Genomic_DNA"/>
</dbReference>
<organism evidence="1 2">
    <name type="scientific">Prevotella corporis</name>
    <dbReference type="NCBI Taxonomy" id="28128"/>
    <lineage>
        <taxon>Bacteria</taxon>
        <taxon>Pseudomonadati</taxon>
        <taxon>Bacteroidota</taxon>
        <taxon>Bacteroidia</taxon>
        <taxon>Bacteroidales</taxon>
        <taxon>Prevotellaceae</taxon>
        <taxon>Prevotella</taxon>
    </lineage>
</organism>
<gene>
    <name evidence="1" type="ORF">HMPREF3226_02680</name>
</gene>
<name>A0A133PTN9_9BACT</name>
<comment type="caution">
    <text evidence="1">The sequence shown here is derived from an EMBL/GenBank/DDBJ whole genome shotgun (WGS) entry which is preliminary data.</text>
</comment>
<keyword evidence="2" id="KW-1185">Reference proteome</keyword>
<evidence type="ECO:0000313" key="1">
    <source>
        <dbReference type="EMBL" id="KXA32439.1"/>
    </source>
</evidence>
<dbReference type="Proteomes" id="UP000070533">
    <property type="component" value="Unassembled WGS sequence"/>
</dbReference>
<reference evidence="2" key="1">
    <citation type="submission" date="2016-01" db="EMBL/GenBank/DDBJ databases">
        <authorList>
            <person name="Mitreva M."/>
            <person name="Pepin K.H."/>
            <person name="Mihindukulasuriya K.A."/>
            <person name="Fulton R."/>
            <person name="Fronick C."/>
            <person name="O'Laughlin M."/>
            <person name="Miner T."/>
            <person name="Herter B."/>
            <person name="Rosa B.A."/>
            <person name="Cordes M."/>
            <person name="Tomlinson C."/>
            <person name="Wollam A."/>
            <person name="Palsikar V.B."/>
            <person name="Mardis E.R."/>
            <person name="Wilson R.K."/>
        </authorList>
    </citation>
    <scope>NUCLEOTIDE SEQUENCE [LARGE SCALE GENOMIC DNA]</scope>
    <source>
        <strain evidence="2">MJR7716</strain>
    </source>
</reference>